<comment type="subcellular location">
    <subcellularLocation>
        <location evidence="1">Cell membrane</location>
        <topology evidence="1">Multi-pass membrane protein</topology>
    </subcellularLocation>
</comment>
<sequence>MAIPVSSSSREIEVESTTINSWAWSIRPLIIWLRFLGVSLPDVSTFSSLCHRWVMLAYGILCFSSHAAGQINLLCYLFTKWEPGSLEQAGGSNYDTTTAKMNSTIDFMNYTVHGFGTHIILLTIIRTKWIRLRNIFQRLEGVFVEENYIRIRNMSSLGVVAIILLILGLTAISTGYHFAVGTSSIQRIFISFMATISIVYPLTALVLFLTHCYASSLAFESIQTEVKRNEIQLMNGREQDSSQLILAFKERHILANETVDGINDSFGCYLLLATTSYFVAIINSNTIQNKADNAMKELLSLKCDEPLKGLQKQQMNTLVWEMTHTIPQISANGYFNVSRKLFPQVIGTSLTYFFILCQFEVSEKKLCSTSI</sequence>
<comment type="caution">
    <text evidence="8">The sequence shown here is derived from an EMBL/GenBank/DDBJ whole genome shotgun (WGS) entry which is preliminary data.</text>
</comment>
<evidence type="ECO:0008006" key="10">
    <source>
        <dbReference type="Google" id="ProtNLM"/>
    </source>
</evidence>
<dbReference type="EMBL" id="JAOYFB010000038">
    <property type="protein sequence ID" value="KAK4025594.1"/>
    <property type="molecule type" value="Genomic_DNA"/>
</dbReference>
<evidence type="ECO:0000256" key="5">
    <source>
        <dbReference type="ARBA" id="ARBA00023136"/>
    </source>
</evidence>
<dbReference type="PANTHER" id="PTHR21143">
    <property type="entry name" value="INVERTEBRATE GUSTATORY RECEPTOR"/>
    <property type="match status" value="1"/>
</dbReference>
<evidence type="ECO:0000256" key="6">
    <source>
        <dbReference type="ARBA" id="ARBA00023170"/>
    </source>
</evidence>
<keyword evidence="4 7" id="KW-1133">Transmembrane helix</keyword>
<gene>
    <name evidence="8" type="ORF">OUZ56_014655</name>
</gene>
<evidence type="ECO:0000313" key="9">
    <source>
        <dbReference type="Proteomes" id="UP001234178"/>
    </source>
</evidence>
<proteinExistence type="predicted"/>
<feature type="transmembrane region" description="Helical" evidence="7">
    <location>
        <begin position="188"/>
        <end position="209"/>
    </location>
</feature>
<feature type="transmembrane region" description="Helical" evidence="7">
    <location>
        <begin position="157"/>
        <end position="176"/>
    </location>
</feature>
<keyword evidence="6" id="KW-0675">Receptor</keyword>
<organism evidence="8 9">
    <name type="scientific">Daphnia magna</name>
    <dbReference type="NCBI Taxonomy" id="35525"/>
    <lineage>
        <taxon>Eukaryota</taxon>
        <taxon>Metazoa</taxon>
        <taxon>Ecdysozoa</taxon>
        <taxon>Arthropoda</taxon>
        <taxon>Crustacea</taxon>
        <taxon>Branchiopoda</taxon>
        <taxon>Diplostraca</taxon>
        <taxon>Cladocera</taxon>
        <taxon>Anomopoda</taxon>
        <taxon>Daphniidae</taxon>
        <taxon>Daphnia</taxon>
    </lineage>
</organism>
<dbReference type="InterPro" id="IPR013604">
    <property type="entry name" value="7TM_chemorcpt"/>
</dbReference>
<evidence type="ECO:0000256" key="7">
    <source>
        <dbReference type="SAM" id="Phobius"/>
    </source>
</evidence>
<evidence type="ECO:0000256" key="3">
    <source>
        <dbReference type="ARBA" id="ARBA00022692"/>
    </source>
</evidence>
<keyword evidence="5 7" id="KW-0472">Membrane</keyword>
<keyword evidence="9" id="KW-1185">Reference proteome</keyword>
<evidence type="ECO:0000256" key="4">
    <source>
        <dbReference type="ARBA" id="ARBA00022989"/>
    </source>
</evidence>
<dbReference type="Proteomes" id="UP001234178">
    <property type="component" value="Unassembled WGS sequence"/>
</dbReference>
<evidence type="ECO:0000256" key="1">
    <source>
        <dbReference type="ARBA" id="ARBA00004651"/>
    </source>
</evidence>
<protein>
    <recommendedName>
        <fullName evidence="10">Gustatory receptor</fullName>
    </recommendedName>
</protein>
<dbReference type="PANTHER" id="PTHR21143:SF133">
    <property type="entry name" value="GUSTATORY AND PHEROMONE RECEPTOR 32A-RELATED"/>
    <property type="match status" value="1"/>
</dbReference>
<keyword evidence="2" id="KW-1003">Cell membrane</keyword>
<dbReference type="Pfam" id="PF08395">
    <property type="entry name" value="7tm_7"/>
    <property type="match status" value="1"/>
</dbReference>
<evidence type="ECO:0000256" key="2">
    <source>
        <dbReference type="ARBA" id="ARBA00022475"/>
    </source>
</evidence>
<accession>A0ABR0AKD9</accession>
<evidence type="ECO:0000313" key="8">
    <source>
        <dbReference type="EMBL" id="KAK4025594.1"/>
    </source>
</evidence>
<keyword evidence="3 7" id="KW-0812">Transmembrane</keyword>
<reference evidence="8 9" key="1">
    <citation type="journal article" date="2023" name="Nucleic Acids Res.">
        <title>The hologenome of Daphnia magna reveals possible DNA methylation and microbiome-mediated evolution of the host genome.</title>
        <authorList>
            <person name="Chaturvedi A."/>
            <person name="Li X."/>
            <person name="Dhandapani V."/>
            <person name="Marshall H."/>
            <person name="Kissane S."/>
            <person name="Cuenca-Cambronero M."/>
            <person name="Asole G."/>
            <person name="Calvet F."/>
            <person name="Ruiz-Romero M."/>
            <person name="Marangio P."/>
            <person name="Guigo R."/>
            <person name="Rago D."/>
            <person name="Mirbahai L."/>
            <person name="Eastwood N."/>
            <person name="Colbourne J.K."/>
            <person name="Zhou J."/>
            <person name="Mallon E."/>
            <person name="Orsini L."/>
        </authorList>
    </citation>
    <scope>NUCLEOTIDE SEQUENCE [LARGE SCALE GENOMIC DNA]</scope>
    <source>
        <strain evidence="8">LRV0_1</strain>
    </source>
</reference>
<name>A0ABR0AKD9_9CRUS</name>